<dbReference type="Pfam" id="PF00171">
    <property type="entry name" value="Aldedh"/>
    <property type="match status" value="1"/>
</dbReference>
<organism evidence="6">
    <name type="scientific">Mycobacterium riyadhense</name>
    <dbReference type="NCBI Taxonomy" id="486698"/>
    <lineage>
        <taxon>Bacteria</taxon>
        <taxon>Bacillati</taxon>
        <taxon>Actinomycetota</taxon>
        <taxon>Actinomycetes</taxon>
        <taxon>Mycobacteriales</taxon>
        <taxon>Mycobacteriaceae</taxon>
        <taxon>Mycobacterium</taxon>
    </lineage>
</organism>
<feature type="domain" description="Aldehyde dehydrogenase" evidence="5">
    <location>
        <begin position="28"/>
        <end position="491"/>
    </location>
</feature>
<comment type="similarity">
    <text evidence="1 4">Belongs to the aldehyde dehydrogenase family.</text>
</comment>
<name>A0A653F176_9MYCO</name>
<dbReference type="InterPro" id="IPR016163">
    <property type="entry name" value="Ald_DH_C"/>
</dbReference>
<dbReference type="InterPro" id="IPR016161">
    <property type="entry name" value="Ald_DH/histidinol_DH"/>
</dbReference>
<dbReference type="InterPro" id="IPR016162">
    <property type="entry name" value="Ald_DH_N"/>
</dbReference>
<dbReference type="Gene3D" id="3.40.605.10">
    <property type="entry name" value="Aldehyde Dehydrogenase, Chain A, domain 1"/>
    <property type="match status" value="1"/>
</dbReference>
<dbReference type="FunFam" id="3.40.309.10:FF:000009">
    <property type="entry name" value="Aldehyde dehydrogenase A"/>
    <property type="match status" value="1"/>
</dbReference>
<evidence type="ECO:0000256" key="2">
    <source>
        <dbReference type="ARBA" id="ARBA00023002"/>
    </source>
</evidence>
<dbReference type="PANTHER" id="PTHR42804">
    <property type="entry name" value="ALDEHYDE DEHYDROGENASE"/>
    <property type="match status" value="1"/>
</dbReference>
<proteinExistence type="inferred from homology"/>
<evidence type="ECO:0000256" key="4">
    <source>
        <dbReference type="RuleBase" id="RU003345"/>
    </source>
</evidence>
<dbReference type="PANTHER" id="PTHR42804:SF1">
    <property type="entry name" value="ALDEHYDE DEHYDROGENASE-RELATED"/>
    <property type="match status" value="1"/>
</dbReference>
<evidence type="ECO:0000256" key="1">
    <source>
        <dbReference type="ARBA" id="ARBA00009986"/>
    </source>
</evidence>
<dbReference type="SUPFAM" id="SSF53720">
    <property type="entry name" value="ALDH-like"/>
    <property type="match status" value="1"/>
</dbReference>
<reference evidence="6" key="1">
    <citation type="submission" date="2019-05" db="EMBL/GenBank/DDBJ databases">
        <authorList>
            <person name="Naeem R."/>
            <person name="Antony C."/>
            <person name="Guan Q."/>
        </authorList>
    </citation>
    <scope>NUCLEOTIDE SEQUENCE</scope>
    <source>
        <strain evidence="6">2</strain>
    </source>
</reference>
<evidence type="ECO:0000259" key="5">
    <source>
        <dbReference type="Pfam" id="PF00171"/>
    </source>
</evidence>
<evidence type="ECO:0000313" key="6">
    <source>
        <dbReference type="EMBL" id="VTP02722.1"/>
    </source>
</evidence>
<evidence type="ECO:0000256" key="3">
    <source>
        <dbReference type="PROSITE-ProRule" id="PRU10007"/>
    </source>
</evidence>
<protein>
    <submittedName>
        <fullName evidence="6">3-succinoylsemialdehyde-pyridine dehydrogenase</fullName>
    </submittedName>
</protein>
<dbReference type="InterPro" id="IPR029510">
    <property type="entry name" value="Ald_DH_CS_GLU"/>
</dbReference>
<dbReference type="FunFam" id="3.40.605.10:FF:000007">
    <property type="entry name" value="NAD/NADP-dependent betaine aldehyde dehydrogenase"/>
    <property type="match status" value="1"/>
</dbReference>
<dbReference type="PROSITE" id="PS00687">
    <property type="entry name" value="ALDEHYDE_DEHYDR_GLU"/>
    <property type="match status" value="1"/>
</dbReference>
<feature type="active site" evidence="3">
    <location>
        <position position="265"/>
    </location>
</feature>
<dbReference type="CDD" id="cd07089">
    <property type="entry name" value="ALDH_CddD-AldA-like"/>
    <property type="match status" value="1"/>
</dbReference>
<dbReference type="AlphaFoldDB" id="A0A653F176"/>
<dbReference type="InterPro" id="IPR015590">
    <property type="entry name" value="Aldehyde_DH_dom"/>
</dbReference>
<sequence length="499" mass="52810">MTDDRVGKKMAESIGLLDTYQLYIDGRWVEPEDGRYDDVSPATEAVIATAPDASVGQVGDAIAAARRAFDDGPWGSTSPQERAGCLTQLGDALLQHNDELFALSQVEWGCIANERVMQVDGAGYMSMHAAQLAAKLADEPITGIGAGSTLLRYEPLGVVSILTPWNFPHCLNVMKVNNALAAGNTVVLKPSPLTPLAGLALAWIIDEYTDIPPGVVNVVTPSRVEASKLLTTDPRIDMVSFTGSSAVGCEVMSAAGQTMKRILLECGGKSASIVLDDTELTDRTLEQMLFDCCSLHAGQACILHSRLLLPESMHDEVVDRLVVLVRDVKVGDPTDPDVQMGPLISAAQRDRVAAHVSGAVHDGAKLMTGGGRPAGLDVGFYYEPTILTDVDPDSTVAQEEVFGPVLSVLRYRDDDDAVAIANNSRYGLSGAVWGADVDRATGVARRIRTGQIAVNGCGPGDAPFGGFKLSGFGREGGGIRGLHQYMEPKAIGIPLSARA</sequence>
<gene>
    <name evidence="6" type="primary">ald_3</name>
    <name evidence="6" type="ORF">BIN_B_04646</name>
</gene>
<dbReference type="EMBL" id="LR589139">
    <property type="protein sequence ID" value="VTP02722.1"/>
    <property type="molecule type" value="Genomic_DNA"/>
</dbReference>
<accession>A0A653F176</accession>
<dbReference type="GO" id="GO:0016620">
    <property type="term" value="F:oxidoreductase activity, acting on the aldehyde or oxo group of donors, NAD or NADP as acceptor"/>
    <property type="evidence" value="ECO:0007669"/>
    <property type="project" value="InterPro"/>
</dbReference>
<keyword evidence="2 4" id="KW-0560">Oxidoreductase</keyword>
<dbReference type="Gene3D" id="3.40.309.10">
    <property type="entry name" value="Aldehyde Dehydrogenase, Chain A, domain 2"/>
    <property type="match status" value="1"/>
</dbReference>